<evidence type="ECO:0000313" key="3">
    <source>
        <dbReference type="EMBL" id="PPF70433.1"/>
    </source>
</evidence>
<dbReference type="Proteomes" id="UP000239241">
    <property type="component" value="Unassembled WGS sequence"/>
</dbReference>
<feature type="transmembrane region" description="Helical" evidence="1">
    <location>
        <begin position="109"/>
        <end position="130"/>
    </location>
</feature>
<evidence type="ECO:0000313" key="5">
    <source>
        <dbReference type="Proteomes" id="UP000239241"/>
    </source>
</evidence>
<dbReference type="RefSeq" id="WP_094116729.1">
    <property type="nucleotide sequence ID" value="NZ_PSTS01000010.1"/>
</dbReference>
<dbReference type="AlphaFoldDB" id="A0A251XXU3"/>
<evidence type="ECO:0000256" key="1">
    <source>
        <dbReference type="SAM" id="Phobius"/>
    </source>
</evidence>
<reference evidence="3 5" key="2">
    <citation type="submission" date="2018-02" db="EMBL/GenBank/DDBJ databases">
        <title>Bacteriophage NCPPB3778 and a type I-E CRISPR drive the evolution of the US Biological Select Agent, Rathayibacter toxicus.</title>
        <authorList>
            <person name="Davis E.W.II."/>
            <person name="Tabima J.F."/>
            <person name="Weisberg A.J."/>
            <person name="Lopes L.D."/>
            <person name="Wiseman M.S."/>
            <person name="Wiseman M.S."/>
            <person name="Pupko T."/>
            <person name="Belcher M.S."/>
            <person name="Sechler A.J."/>
            <person name="Tancos M.A."/>
            <person name="Schroeder B.K."/>
            <person name="Murray T.D."/>
            <person name="Luster D.G."/>
            <person name="Schneider W.L."/>
            <person name="Rogers E."/>
            <person name="Andreote F.D."/>
            <person name="Grunwald N.J."/>
            <person name="Putnam M.L."/>
            <person name="Chang J.H."/>
        </authorList>
    </citation>
    <scope>NUCLEOTIDE SEQUENCE [LARGE SCALE GENOMIC DNA]</scope>
    <source>
        <strain evidence="3 5">AY1B3</strain>
    </source>
</reference>
<dbReference type="OrthoDB" id="5118944at2"/>
<proteinExistence type="predicted"/>
<sequence length="133" mass="13857">MSKSTERRGISRVNVLLVSVFGVGALVALVAGNPGSAFVLAFMGAIGFGGALQASRPGASDVTRINGLEYRDERDGLLAQQGFAVVGVAALVISVVAFVVTTLQGEIHWFIWGQMLALASVWAVANAVVVRRS</sequence>
<keyword evidence="1" id="KW-0812">Transmembrane</keyword>
<keyword evidence="1" id="KW-1133">Transmembrane helix</keyword>
<dbReference type="Proteomes" id="UP000195106">
    <property type="component" value="Unassembled WGS sequence"/>
</dbReference>
<name>A0A251XXU3_9MICO</name>
<evidence type="ECO:0000313" key="4">
    <source>
        <dbReference type="Proteomes" id="UP000195106"/>
    </source>
</evidence>
<feature type="transmembrane region" description="Helical" evidence="1">
    <location>
        <begin position="37"/>
        <end position="55"/>
    </location>
</feature>
<dbReference type="EMBL" id="PSXY01000003">
    <property type="protein sequence ID" value="PPF70433.1"/>
    <property type="molecule type" value="Genomic_DNA"/>
</dbReference>
<reference evidence="2 4" key="1">
    <citation type="submission" date="2016-08" db="EMBL/GenBank/DDBJ databases">
        <title>Genome sequence of Clavibacter michiganensis spp. strain CASJ009.</title>
        <authorList>
            <person name="Thapa S.P."/>
            <person name="Coaker G."/>
        </authorList>
    </citation>
    <scope>NUCLEOTIDE SEQUENCE [LARGE SCALE GENOMIC DNA]</scope>
    <source>
        <strain evidence="2">CASJ009</strain>
    </source>
</reference>
<feature type="transmembrane region" description="Helical" evidence="1">
    <location>
        <begin position="76"/>
        <end position="103"/>
    </location>
</feature>
<keyword evidence="1" id="KW-0472">Membrane</keyword>
<gene>
    <name evidence="3" type="ORF">C5E16_02255</name>
    <name evidence="2" type="ORF">CMsap09_15540</name>
</gene>
<comment type="caution">
    <text evidence="2">The sequence shown here is derived from an EMBL/GenBank/DDBJ whole genome shotgun (WGS) entry which is preliminary data.</text>
</comment>
<feature type="transmembrane region" description="Helical" evidence="1">
    <location>
        <begin position="12"/>
        <end position="31"/>
    </location>
</feature>
<protein>
    <submittedName>
        <fullName evidence="2">Uncharacterized protein</fullName>
    </submittedName>
</protein>
<organism evidence="2 4">
    <name type="scientific">Clavibacter michiganensis</name>
    <dbReference type="NCBI Taxonomy" id="28447"/>
    <lineage>
        <taxon>Bacteria</taxon>
        <taxon>Bacillati</taxon>
        <taxon>Actinomycetota</taxon>
        <taxon>Actinomycetes</taxon>
        <taxon>Micrococcales</taxon>
        <taxon>Microbacteriaceae</taxon>
        <taxon>Clavibacter</taxon>
    </lineage>
</organism>
<dbReference type="EMBL" id="MDHJ01000001">
    <property type="protein sequence ID" value="OUE10357.1"/>
    <property type="molecule type" value="Genomic_DNA"/>
</dbReference>
<accession>A0A251XXU3</accession>
<evidence type="ECO:0000313" key="2">
    <source>
        <dbReference type="EMBL" id="OUE10357.1"/>
    </source>
</evidence>